<dbReference type="InterPro" id="IPR043504">
    <property type="entry name" value="Peptidase_S1_PA_chymotrypsin"/>
</dbReference>
<dbReference type="Pfam" id="PF13365">
    <property type="entry name" value="Trypsin_2"/>
    <property type="match status" value="1"/>
</dbReference>
<dbReference type="GO" id="GO:0004252">
    <property type="term" value="F:serine-type endopeptidase activity"/>
    <property type="evidence" value="ECO:0007669"/>
    <property type="project" value="InterPro"/>
</dbReference>
<keyword evidence="3" id="KW-0378">Hydrolase</keyword>
<dbReference type="FunFam" id="2.40.10.10:FF:000012">
    <property type="entry name" value="protease Do-like 9"/>
    <property type="match status" value="1"/>
</dbReference>
<proteinExistence type="inferred from homology"/>
<feature type="domain" description="PDZ" evidence="5">
    <location>
        <begin position="333"/>
        <end position="416"/>
    </location>
</feature>
<dbReference type="SUPFAM" id="SSF50494">
    <property type="entry name" value="Trypsin-like serine proteases"/>
    <property type="match status" value="1"/>
</dbReference>
<evidence type="ECO:0000259" key="6">
    <source>
        <dbReference type="Pfam" id="PF17815"/>
    </source>
</evidence>
<evidence type="ECO:0000256" key="1">
    <source>
        <dbReference type="ARBA" id="ARBA00010541"/>
    </source>
</evidence>
<feature type="domain" description="Protease Do-like PDZ" evidence="6">
    <location>
        <begin position="423"/>
        <end position="568"/>
    </location>
</feature>
<dbReference type="AlphaFoldDB" id="A0A061QUQ1"/>
<dbReference type="InterPro" id="IPR009003">
    <property type="entry name" value="Peptidase_S1_PA"/>
</dbReference>
<dbReference type="PRINTS" id="PR00834">
    <property type="entry name" value="PROTEASES2C"/>
</dbReference>
<dbReference type="Gene3D" id="2.30.42.10">
    <property type="match status" value="1"/>
</dbReference>
<keyword evidence="4" id="KW-0720">Serine protease</keyword>
<evidence type="ECO:0000313" key="7">
    <source>
        <dbReference type="EMBL" id="JAC64402.1"/>
    </source>
</evidence>
<dbReference type="SUPFAM" id="SSF50156">
    <property type="entry name" value="PDZ domain-like"/>
    <property type="match status" value="1"/>
</dbReference>
<sequence length="580" mass="64011">MLSRLACRRLVQLSCRSRLGGFCRKCGTQSPDCRDAWWSTSKERANTKLRARSVRRSKPVPQSDLNTYELAMRRGNGLDSVEAVDDIEYGAGAEAPEETTLGRVMDTVVKIYCVHTEPNFSLPWQRKRQYASTSSGFIIWGPDGQRWLLTNAHSVEYHSQVKVKRRGDDIKYLAKVLAVGTECDIALLTVEDDAFWQGAEPLVFGELPTLQDPVAVVGYPIGGDTISVTSGVVSRIEVTSYAHGASELLGVQIDAAINSGNSGGPVFNQMGECVGIAFQSLTGEVENIGYVIPTPVIFHFLTDFIRNGRFTGFPVLGVNWQRMESESLRRAYKMKPHHKGVLVRKVNSCSAAAAVLKGDDIIMRFDGVQVTNDGTVPFRTGERIAFTYLISQKFTGESAQVELLRDGKELSFEIKLSNPPRLVPCHLDGKQPQYLVISGLIFTVCCEPYLASEYGLDYASEAPVKLLDRLIYGQAESEDEQVVVLSQVLACDATLGYEDIYNVQVKSFNGVPLKNLSHLKQLVEECTEEYMKFDLEYSEVLILETAAAKASTPEILEVHSIPSAESMDLRSDAGSNGSEK</sequence>
<comment type="similarity">
    <text evidence="1">Belongs to the peptidase S1C family.</text>
</comment>
<dbReference type="PANTHER" id="PTHR45980">
    <property type="match status" value="1"/>
</dbReference>
<name>A0A061QUQ1_9CHLO</name>
<dbReference type="InterPro" id="IPR046449">
    <property type="entry name" value="DEGP_PDZ_sf"/>
</dbReference>
<dbReference type="InterPro" id="IPR041517">
    <property type="entry name" value="DEGP_PDZ"/>
</dbReference>
<protein>
    <submittedName>
        <fullName evidence="7">Protease do-like 9 isoform 1</fullName>
    </submittedName>
</protein>
<keyword evidence="2 7" id="KW-0645">Protease</keyword>
<dbReference type="Pfam" id="PF17815">
    <property type="entry name" value="PDZ_3"/>
    <property type="match status" value="1"/>
</dbReference>
<dbReference type="GO" id="GO:0006508">
    <property type="term" value="P:proteolysis"/>
    <property type="evidence" value="ECO:0007669"/>
    <property type="project" value="UniProtKB-KW"/>
</dbReference>
<evidence type="ECO:0000256" key="2">
    <source>
        <dbReference type="ARBA" id="ARBA00022670"/>
    </source>
</evidence>
<accession>A0A061QUQ1</accession>
<dbReference type="InterPro" id="IPR036034">
    <property type="entry name" value="PDZ_sf"/>
</dbReference>
<evidence type="ECO:0000256" key="3">
    <source>
        <dbReference type="ARBA" id="ARBA00022801"/>
    </source>
</evidence>
<dbReference type="Pfam" id="PF13180">
    <property type="entry name" value="PDZ_2"/>
    <property type="match status" value="1"/>
</dbReference>
<organism evidence="7">
    <name type="scientific">Tetraselmis sp. GSL018</name>
    <dbReference type="NCBI Taxonomy" id="582737"/>
    <lineage>
        <taxon>Eukaryota</taxon>
        <taxon>Viridiplantae</taxon>
        <taxon>Chlorophyta</taxon>
        <taxon>core chlorophytes</taxon>
        <taxon>Chlorodendrophyceae</taxon>
        <taxon>Chlorodendrales</taxon>
        <taxon>Chlorodendraceae</taxon>
        <taxon>Tetraselmis</taxon>
    </lineage>
</organism>
<dbReference type="InterPro" id="IPR001940">
    <property type="entry name" value="Peptidase_S1C"/>
</dbReference>
<gene>
    <name evidence="7" type="ORF">TSPGSL018_18385</name>
</gene>
<reference evidence="7" key="1">
    <citation type="submission" date="2014-05" db="EMBL/GenBank/DDBJ databases">
        <title>The transcriptome of the halophilic microalga Tetraselmis sp. GSL018 isolated from the Great Salt Lake, Utah.</title>
        <authorList>
            <person name="Jinkerson R.E."/>
            <person name="D'Adamo S."/>
            <person name="Posewitz M.C."/>
        </authorList>
    </citation>
    <scope>NUCLEOTIDE SEQUENCE</scope>
    <source>
        <strain evidence="7">GSL018</strain>
    </source>
</reference>
<dbReference type="Gene3D" id="2.40.10.10">
    <property type="entry name" value="Trypsin-like serine proteases"/>
    <property type="match status" value="2"/>
</dbReference>
<evidence type="ECO:0000256" key="4">
    <source>
        <dbReference type="ARBA" id="ARBA00022825"/>
    </source>
</evidence>
<dbReference type="EMBL" id="GBEZ01022439">
    <property type="protein sequence ID" value="JAC64402.1"/>
    <property type="molecule type" value="Transcribed_RNA"/>
</dbReference>
<dbReference type="Gene3D" id="3.20.190.20">
    <property type="match status" value="1"/>
</dbReference>
<dbReference type="PANTHER" id="PTHR45980:SF18">
    <property type="entry name" value="PROTEASE DO-LIKE 9"/>
    <property type="match status" value="1"/>
</dbReference>
<dbReference type="MEROPS" id="S01.A05"/>
<evidence type="ECO:0000259" key="5">
    <source>
        <dbReference type="Pfam" id="PF13180"/>
    </source>
</evidence>
<dbReference type="InterPro" id="IPR001478">
    <property type="entry name" value="PDZ"/>
</dbReference>